<comment type="subcellular location">
    <subcellularLocation>
        <location evidence="1">Membrane</location>
        <topology evidence="1">Multi-pass membrane protein</topology>
    </subcellularLocation>
</comment>
<dbReference type="PANTHER" id="PTHR38459">
    <property type="entry name" value="PROPHAGE BACTOPRENOL-LINKED GLUCOSE TRANSLOCASE HOMOLOG"/>
    <property type="match status" value="1"/>
</dbReference>
<dbReference type="GO" id="GO:0000271">
    <property type="term" value="P:polysaccharide biosynthetic process"/>
    <property type="evidence" value="ECO:0007669"/>
    <property type="project" value="InterPro"/>
</dbReference>
<dbReference type="KEGG" id="wne:PIG85_03465"/>
<feature type="transmembrane region" description="Helical" evidence="6">
    <location>
        <begin position="35"/>
        <end position="61"/>
    </location>
</feature>
<dbReference type="EMBL" id="CP116394">
    <property type="protein sequence ID" value="WCE46714.1"/>
    <property type="molecule type" value="Genomic_DNA"/>
</dbReference>
<evidence type="ECO:0000256" key="3">
    <source>
        <dbReference type="ARBA" id="ARBA00022692"/>
    </source>
</evidence>
<dbReference type="GO" id="GO:0005886">
    <property type="term" value="C:plasma membrane"/>
    <property type="evidence" value="ECO:0007669"/>
    <property type="project" value="TreeGrafter"/>
</dbReference>
<comment type="similarity">
    <text evidence="2">Belongs to the GtrA family.</text>
</comment>
<sequence>MQYISKIMSPNWGQLWRFGVCGGLAWIVDTGVLDLLLYLGLFPLLSKVIAVCVATAFSWSINRNWAFKMPNSANLVKEAFEFALANVIGMIPPLICLCISHYLLGFTSAFADTISANVVGLAFGTITRYFLYKYLVFTPNP</sequence>
<evidence type="ECO:0000256" key="4">
    <source>
        <dbReference type="ARBA" id="ARBA00022989"/>
    </source>
</evidence>
<dbReference type="RefSeq" id="WP_004805949.1">
    <property type="nucleotide sequence ID" value="NZ_CP116394.1"/>
</dbReference>
<gene>
    <name evidence="8" type="ORF">PIG85_03465</name>
</gene>
<keyword evidence="5 6" id="KW-0472">Membrane</keyword>
<dbReference type="PANTHER" id="PTHR38459:SF6">
    <property type="entry name" value="ARABINOGALACTAN BIOSYNTHESIS RECRUITING PROTEIN RV3789"/>
    <property type="match status" value="1"/>
</dbReference>
<evidence type="ECO:0000256" key="5">
    <source>
        <dbReference type="ARBA" id="ARBA00023136"/>
    </source>
</evidence>
<reference evidence="8" key="1">
    <citation type="submission" date="2023-01" db="EMBL/GenBank/DDBJ databases">
        <title>Comparative Genomic Analysis of the Clinically-Derived Winkia Strain NY0527 Provides Evidence into the Taxonomic Reassignment of Winkia neuii and Characterizes Their Virulence Traits.</title>
        <authorList>
            <person name="Cai X."/>
            <person name="Peng Y."/>
            <person name="Li M."/>
            <person name="Qiu Y."/>
            <person name="Wang Y."/>
            <person name="Xu L."/>
            <person name="Hou Q."/>
        </authorList>
    </citation>
    <scope>NUCLEOTIDE SEQUENCE</scope>
    <source>
        <strain evidence="8">NY0527</strain>
    </source>
</reference>
<protein>
    <submittedName>
        <fullName evidence="8">GtrA family protein</fullName>
    </submittedName>
</protein>
<evidence type="ECO:0000313" key="9">
    <source>
        <dbReference type="Proteomes" id="UP001211044"/>
    </source>
</evidence>
<dbReference type="InterPro" id="IPR051401">
    <property type="entry name" value="GtrA_CellWall_Glycosyl"/>
</dbReference>
<evidence type="ECO:0000256" key="2">
    <source>
        <dbReference type="ARBA" id="ARBA00009399"/>
    </source>
</evidence>
<dbReference type="Proteomes" id="UP001211044">
    <property type="component" value="Chromosome"/>
</dbReference>
<accession>A0AB38XR02</accession>
<feature type="transmembrane region" description="Helical" evidence="6">
    <location>
        <begin position="82"/>
        <end position="104"/>
    </location>
</feature>
<evidence type="ECO:0000259" key="7">
    <source>
        <dbReference type="Pfam" id="PF04138"/>
    </source>
</evidence>
<dbReference type="Pfam" id="PF04138">
    <property type="entry name" value="GtrA_DPMS_TM"/>
    <property type="match status" value="1"/>
</dbReference>
<keyword evidence="3 6" id="KW-0812">Transmembrane</keyword>
<feature type="transmembrane region" description="Helical" evidence="6">
    <location>
        <begin position="110"/>
        <end position="131"/>
    </location>
</feature>
<dbReference type="AlphaFoldDB" id="A0AB38XR02"/>
<feature type="transmembrane region" description="Helical" evidence="6">
    <location>
        <begin position="12"/>
        <end position="29"/>
    </location>
</feature>
<proteinExistence type="inferred from homology"/>
<keyword evidence="4 6" id="KW-1133">Transmembrane helix</keyword>
<evidence type="ECO:0000256" key="1">
    <source>
        <dbReference type="ARBA" id="ARBA00004141"/>
    </source>
</evidence>
<dbReference type="InterPro" id="IPR007267">
    <property type="entry name" value="GtrA_DPMS_TM"/>
</dbReference>
<evidence type="ECO:0000256" key="6">
    <source>
        <dbReference type="SAM" id="Phobius"/>
    </source>
</evidence>
<feature type="domain" description="GtrA/DPMS transmembrane" evidence="7">
    <location>
        <begin position="17"/>
        <end position="137"/>
    </location>
</feature>
<organism evidence="8 9">
    <name type="scientific">Winkia neuii subsp. anitrata</name>
    <dbReference type="NCBI Taxonomy" id="29318"/>
    <lineage>
        <taxon>Bacteria</taxon>
        <taxon>Bacillati</taxon>
        <taxon>Actinomycetota</taxon>
        <taxon>Actinomycetes</taxon>
        <taxon>Actinomycetales</taxon>
        <taxon>Actinomycetaceae</taxon>
        <taxon>Winkia</taxon>
    </lineage>
</organism>
<evidence type="ECO:0000313" key="8">
    <source>
        <dbReference type="EMBL" id="WCE46714.1"/>
    </source>
</evidence>
<name>A0AB38XR02_9ACTO</name>